<evidence type="ECO:0000313" key="5">
    <source>
        <dbReference type="Proteomes" id="UP000295814"/>
    </source>
</evidence>
<evidence type="ECO:0000256" key="2">
    <source>
        <dbReference type="RuleBase" id="RU003750"/>
    </source>
</evidence>
<evidence type="ECO:0000256" key="1">
    <source>
        <dbReference type="ARBA" id="ARBA00022679"/>
    </source>
</evidence>
<gene>
    <name evidence="4" type="ORF">E1J38_008585</name>
</gene>
<protein>
    <submittedName>
        <fullName evidence="4">CDP-alcohol phosphatidyltransferase family protein</fullName>
    </submittedName>
</protein>
<dbReference type="InterPro" id="IPR048254">
    <property type="entry name" value="CDP_ALCOHOL_P_TRANSF_CS"/>
</dbReference>
<comment type="similarity">
    <text evidence="2">Belongs to the CDP-alcohol phosphatidyltransferase class-I family.</text>
</comment>
<dbReference type="GO" id="GO:0016780">
    <property type="term" value="F:phosphotransferase activity, for other substituted phosphate groups"/>
    <property type="evidence" value="ECO:0007669"/>
    <property type="project" value="InterPro"/>
</dbReference>
<dbReference type="InterPro" id="IPR000462">
    <property type="entry name" value="CDP-OH_P_trans"/>
</dbReference>
<dbReference type="GO" id="GO:0008654">
    <property type="term" value="P:phospholipid biosynthetic process"/>
    <property type="evidence" value="ECO:0007669"/>
    <property type="project" value="InterPro"/>
</dbReference>
<dbReference type="Pfam" id="PF01066">
    <property type="entry name" value="CDP-OH_P_transf"/>
    <property type="match status" value="1"/>
</dbReference>
<keyword evidence="5" id="KW-1185">Reference proteome</keyword>
<name>A0A562YE25_9FLAO</name>
<feature type="transmembrane region" description="Helical" evidence="3">
    <location>
        <begin position="149"/>
        <end position="172"/>
    </location>
</feature>
<keyword evidence="3" id="KW-0812">Transmembrane</keyword>
<dbReference type="Gene3D" id="1.20.120.1760">
    <property type="match status" value="1"/>
</dbReference>
<comment type="caution">
    <text evidence="4">The sequence shown here is derived from an EMBL/GenBank/DDBJ whole genome shotgun (WGS) entry which is preliminary data.</text>
</comment>
<dbReference type="GO" id="GO:0016020">
    <property type="term" value="C:membrane"/>
    <property type="evidence" value="ECO:0007669"/>
    <property type="project" value="InterPro"/>
</dbReference>
<feature type="transmembrane region" description="Helical" evidence="3">
    <location>
        <begin position="125"/>
        <end position="143"/>
    </location>
</feature>
<organism evidence="4 5">
    <name type="scientific">Seonamhaeicola sediminis</name>
    <dbReference type="NCBI Taxonomy" id="2528206"/>
    <lineage>
        <taxon>Bacteria</taxon>
        <taxon>Pseudomonadati</taxon>
        <taxon>Bacteroidota</taxon>
        <taxon>Flavobacteriia</taxon>
        <taxon>Flavobacteriales</taxon>
        <taxon>Flavobacteriaceae</taxon>
    </lineage>
</organism>
<keyword evidence="1 2" id="KW-0808">Transferase</keyword>
<keyword evidence="3" id="KW-1133">Transmembrane helix</keyword>
<proteinExistence type="inferred from homology"/>
<dbReference type="PROSITE" id="PS00379">
    <property type="entry name" value="CDP_ALCOHOL_P_TRANSF"/>
    <property type="match status" value="1"/>
</dbReference>
<dbReference type="AlphaFoldDB" id="A0A562YE25"/>
<dbReference type="Proteomes" id="UP000295814">
    <property type="component" value="Unassembled WGS sequence"/>
</dbReference>
<evidence type="ECO:0000313" key="4">
    <source>
        <dbReference type="EMBL" id="TWO32907.1"/>
    </source>
</evidence>
<feature type="transmembrane region" description="Helical" evidence="3">
    <location>
        <begin position="92"/>
        <end position="113"/>
    </location>
</feature>
<dbReference type="InterPro" id="IPR043130">
    <property type="entry name" value="CDP-OH_PTrfase_TM_dom"/>
</dbReference>
<accession>A0A562YE25</accession>
<evidence type="ECO:0000256" key="3">
    <source>
        <dbReference type="SAM" id="Phobius"/>
    </source>
</evidence>
<dbReference type="RefSeq" id="WP_133356748.1">
    <property type="nucleotide sequence ID" value="NZ_SMZJ02000004.1"/>
</dbReference>
<sequence length="198" mass="23393">MLTFKNFNIADWFSFYRVVAAPFLLVLIWFDLRLVFTWFLMVSYLTDALDGYLARKLKITSPRGSQLDSIGDQITLTIGLIGLFYFETQFIKLNLVLIVIAFVPYFVQMLLAYFKYGKATAFHTYLAKFSALLQSLFILWSLFFSPEYLLFYVMIVVGLLETFEEITLIFMYDNWVSDVKGFYWALRDKRRLKHNNSK</sequence>
<keyword evidence="3" id="KW-0472">Membrane</keyword>
<reference evidence="4 5" key="1">
    <citation type="submission" date="2019-07" db="EMBL/GenBank/DDBJ databases">
        <title>Seonamhaeicola sp. W255 draft genome.</title>
        <authorList>
            <person name="Zhang X.-Y."/>
            <person name="Zhang R."/>
            <person name="Zhong Y.-L."/>
            <person name="Du Z.-J."/>
        </authorList>
    </citation>
    <scope>NUCLEOTIDE SEQUENCE [LARGE SCALE GENOMIC DNA]</scope>
    <source>
        <strain evidence="4 5">W255</strain>
    </source>
</reference>
<dbReference type="OrthoDB" id="9785031at2"/>
<dbReference type="EMBL" id="SMZJ02000004">
    <property type="protein sequence ID" value="TWO32907.1"/>
    <property type="molecule type" value="Genomic_DNA"/>
</dbReference>
<feature type="transmembrane region" description="Helical" evidence="3">
    <location>
        <begin position="12"/>
        <end position="30"/>
    </location>
</feature>
<feature type="transmembrane region" description="Helical" evidence="3">
    <location>
        <begin position="67"/>
        <end position="86"/>
    </location>
</feature>